<dbReference type="HOGENOM" id="CLU_1803572_0_0_5"/>
<dbReference type="KEGG" id="hni:W911_04955"/>
<dbReference type="Proteomes" id="UP000018542">
    <property type="component" value="Chromosome"/>
</dbReference>
<dbReference type="PROSITE" id="PS50222">
    <property type="entry name" value="EF_HAND_2"/>
    <property type="match status" value="1"/>
</dbReference>
<organism evidence="4 5">
    <name type="scientific">Hyphomicrobium nitrativorans NL23</name>
    <dbReference type="NCBI Taxonomy" id="1029756"/>
    <lineage>
        <taxon>Bacteria</taxon>
        <taxon>Pseudomonadati</taxon>
        <taxon>Pseudomonadota</taxon>
        <taxon>Alphaproteobacteria</taxon>
        <taxon>Hyphomicrobiales</taxon>
        <taxon>Hyphomicrobiaceae</taxon>
        <taxon>Hyphomicrobium</taxon>
    </lineage>
</organism>
<feature type="signal peptide" evidence="2">
    <location>
        <begin position="1"/>
        <end position="20"/>
    </location>
</feature>
<dbReference type="InterPro" id="IPR018247">
    <property type="entry name" value="EF_Hand_1_Ca_BS"/>
</dbReference>
<evidence type="ECO:0000256" key="2">
    <source>
        <dbReference type="SAM" id="SignalP"/>
    </source>
</evidence>
<dbReference type="PROSITE" id="PS00018">
    <property type="entry name" value="EF_HAND_1"/>
    <property type="match status" value="1"/>
</dbReference>
<evidence type="ECO:0000256" key="1">
    <source>
        <dbReference type="SAM" id="MobiDB-lite"/>
    </source>
</evidence>
<dbReference type="AlphaFoldDB" id="V5SD48"/>
<feature type="compositionally biased region" description="Basic and acidic residues" evidence="1">
    <location>
        <begin position="59"/>
        <end position="69"/>
    </location>
</feature>
<feature type="compositionally biased region" description="Low complexity" evidence="1">
    <location>
        <begin position="117"/>
        <end position="135"/>
    </location>
</feature>
<dbReference type="InterPro" id="IPR002048">
    <property type="entry name" value="EF_hand_dom"/>
</dbReference>
<reference evidence="4 5" key="1">
    <citation type="journal article" date="2014" name="Genome Announc.">
        <title>Complete Genome Sequence of Hyphomicrobium nitrativorans Strain NL23, a Denitrifying Bacterium Isolated from Biofilm of a Methanol-Fed Denitrification System Treating Seawater at the Montreal Biodome.</title>
        <authorList>
            <person name="Martineau C."/>
            <person name="Villeneuve C."/>
            <person name="Mauffrey F."/>
            <person name="Villemur R."/>
        </authorList>
    </citation>
    <scope>NUCLEOTIDE SEQUENCE [LARGE SCALE GENOMIC DNA]</scope>
    <source>
        <strain evidence="4">NL23</strain>
    </source>
</reference>
<name>V5SD48_9HYPH</name>
<evidence type="ECO:0000313" key="4">
    <source>
        <dbReference type="EMBL" id="AHB47874.1"/>
    </source>
</evidence>
<dbReference type="EMBL" id="CP006912">
    <property type="protein sequence ID" value="AHB47874.1"/>
    <property type="molecule type" value="Genomic_DNA"/>
</dbReference>
<sequence length="143" mass="14440">MKALPVCAATLLIGSSAVSAQTPDDMKMTQAQCGTLWTQALAGSSGNLSKEKAKPYVNDFKKADKDGDNHLSGAEWTDACEQGGIQSSSDGAGDGMSGSDKTSDRTPGDQSPSRTPGATSTGAAGTEAGQTANGTSDRTPTNH</sequence>
<proteinExistence type="predicted"/>
<protein>
    <recommendedName>
        <fullName evidence="3">EF-hand domain-containing protein</fullName>
    </recommendedName>
</protein>
<dbReference type="InterPro" id="IPR011992">
    <property type="entry name" value="EF-hand-dom_pair"/>
</dbReference>
<keyword evidence="5" id="KW-1185">Reference proteome</keyword>
<feature type="chain" id="PRO_5004740543" description="EF-hand domain-containing protein" evidence="2">
    <location>
        <begin position="21"/>
        <end position="143"/>
    </location>
</feature>
<feature type="domain" description="EF-hand" evidence="3">
    <location>
        <begin position="51"/>
        <end position="86"/>
    </location>
</feature>
<evidence type="ECO:0000259" key="3">
    <source>
        <dbReference type="PROSITE" id="PS50222"/>
    </source>
</evidence>
<gene>
    <name evidence="4" type="ORF">W911_04955</name>
</gene>
<dbReference type="PATRIC" id="fig|1029756.8.peg.1042"/>
<accession>V5SD48</accession>
<evidence type="ECO:0000313" key="5">
    <source>
        <dbReference type="Proteomes" id="UP000018542"/>
    </source>
</evidence>
<dbReference type="SUPFAM" id="SSF47473">
    <property type="entry name" value="EF-hand"/>
    <property type="match status" value="1"/>
</dbReference>
<feature type="region of interest" description="Disordered" evidence="1">
    <location>
        <begin position="59"/>
        <end position="143"/>
    </location>
</feature>
<dbReference type="GO" id="GO:0005509">
    <property type="term" value="F:calcium ion binding"/>
    <property type="evidence" value="ECO:0007669"/>
    <property type="project" value="InterPro"/>
</dbReference>
<keyword evidence="2" id="KW-0732">Signal</keyword>